<dbReference type="InterPro" id="IPR051347">
    <property type="entry name" value="Circadian_clock_KaiC-rel"/>
</dbReference>
<dbReference type="PROSITE" id="PS51146">
    <property type="entry name" value="KAIC"/>
    <property type="match status" value="2"/>
</dbReference>
<organism evidence="9 10">
    <name type="scientific">Ktedonosporobacter rubrisoli</name>
    <dbReference type="NCBI Taxonomy" id="2509675"/>
    <lineage>
        <taxon>Bacteria</taxon>
        <taxon>Bacillati</taxon>
        <taxon>Chloroflexota</taxon>
        <taxon>Ktedonobacteria</taxon>
        <taxon>Ktedonobacterales</taxon>
        <taxon>Ktedonosporobacteraceae</taxon>
        <taxon>Ktedonosporobacter</taxon>
    </lineage>
</organism>
<dbReference type="GO" id="GO:0006281">
    <property type="term" value="P:DNA repair"/>
    <property type="evidence" value="ECO:0007669"/>
    <property type="project" value="InterPro"/>
</dbReference>
<evidence type="ECO:0000256" key="3">
    <source>
        <dbReference type="ARBA" id="ARBA00022679"/>
    </source>
</evidence>
<dbReference type="InterPro" id="IPR027417">
    <property type="entry name" value="P-loop_NTPase"/>
</dbReference>
<evidence type="ECO:0000259" key="8">
    <source>
        <dbReference type="PROSITE" id="PS51146"/>
    </source>
</evidence>
<dbReference type="AlphaFoldDB" id="A0A4P6K7G9"/>
<dbReference type="SMART" id="SM00382">
    <property type="entry name" value="AAA"/>
    <property type="match status" value="2"/>
</dbReference>
<evidence type="ECO:0000256" key="6">
    <source>
        <dbReference type="ARBA" id="ARBA00022801"/>
    </source>
</evidence>
<dbReference type="EMBL" id="CP035758">
    <property type="protein sequence ID" value="QBD83566.1"/>
    <property type="molecule type" value="Genomic_DNA"/>
</dbReference>
<dbReference type="SUPFAM" id="SSF52540">
    <property type="entry name" value="P-loop containing nucleoside triphosphate hydrolases"/>
    <property type="match status" value="2"/>
</dbReference>
<evidence type="ECO:0000313" key="9">
    <source>
        <dbReference type="EMBL" id="QBD83566.1"/>
    </source>
</evidence>
<dbReference type="GO" id="GO:0140664">
    <property type="term" value="F:ATP-dependent DNA damage sensor activity"/>
    <property type="evidence" value="ECO:0007669"/>
    <property type="project" value="InterPro"/>
</dbReference>
<dbReference type="OrthoDB" id="9783783at2"/>
<dbReference type="Gene3D" id="3.40.50.300">
    <property type="entry name" value="P-loop containing nucleotide triphosphate hydrolases"/>
    <property type="match status" value="2"/>
</dbReference>
<keyword evidence="2" id="KW-0597">Phosphoprotein</keyword>
<sequence>MHNGTHKSQPLVPLQIDRSLPFPCSRISTGVSGLDEILHGGLIPARTYLLRGGPGCGKTTLGLQFLLAGTANDERCLFITLGENEKTLRQNAAALGLDLAHVAFLDLSPEIDFFTKNQSYDIFSSADVERDPLTRHIVTTVEHLQPQRVFLDAMTQLRYLASDAFQFRKQTLSFLRFLIEQGATVLFTSEMSEQLPDEDLQFISDGVILLENRNRTRCLQVSKFRGSDFSIGPHSLRLTSHGMEVFPRLLPDEHHTSFAKETLSSGIPALDELLHGGIERGTINLLTGPTGVGKTTLGLQFMKEAAGRGERSVVFAFEEWQETMLQRCEAVNIPVRAMLKRGTLSLKKIEPLYYTPDEFAQQVRQEVERHQARIVMLDSIAGYRLSLSSEDLTMHLHALCKYLQNMGVAVLLINEVEMITGDFRATEIGVSYLADNIIFLRYLEVQGALRRTIGVLKKRLTSFESTMREIELTRYGISVGKPLTGLQGILTGHLQIITPDKEEQ</sequence>
<protein>
    <recommendedName>
        <fullName evidence="1">non-specific serine/threonine protein kinase</fullName>
        <ecNumber evidence="1">2.7.11.1</ecNumber>
    </recommendedName>
</protein>
<dbReference type="InterPro" id="IPR020588">
    <property type="entry name" value="RecA_ATP-bd"/>
</dbReference>
<dbReference type="PIRSF" id="PIRSF039117">
    <property type="entry name" value="KaiC"/>
    <property type="match status" value="1"/>
</dbReference>
<dbReference type="GO" id="GO:0016787">
    <property type="term" value="F:hydrolase activity"/>
    <property type="evidence" value="ECO:0007669"/>
    <property type="project" value="UniProtKB-KW"/>
</dbReference>
<dbReference type="KEGG" id="kbs:EPA93_23090"/>
<keyword evidence="6" id="KW-0378">Hydrolase</keyword>
<dbReference type="PANTHER" id="PTHR42926">
    <property type="match status" value="1"/>
</dbReference>
<dbReference type="GO" id="GO:0003677">
    <property type="term" value="F:DNA binding"/>
    <property type="evidence" value="ECO:0007669"/>
    <property type="project" value="InterPro"/>
</dbReference>
<keyword evidence="4" id="KW-0677">Repeat</keyword>
<feature type="domain" description="RecA family profile 1" evidence="7">
    <location>
        <begin position="259"/>
        <end position="300"/>
    </location>
</feature>
<dbReference type="InterPro" id="IPR010624">
    <property type="entry name" value="KaiC_dom"/>
</dbReference>
<feature type="domain" description="KaiC" evidence="8">
    <location>
        <begin position="261"/>
        <end position="493"/>
    </location>
</feature>
<dbReference type="GO" id="GO:0004674">
    <property type="term" value="F:protein serine/threonine kinase activity"/>
    <property type="evidence" value="ECO:0007669"/>
    <property type="project" value="UniProtKB-EC"/>
</dbReference>
<feature type="domain" description="KaiC" evidence="8">
    <location>
        <begin position="25"/>
        <end position="259"/>
    </location>
</feature>
<keyword evidence="5" id="KW-0418">Kinase</keyword>
<evidence type="ECO:0000256" key="2">
    <source>
        <dbReference type="ARBA" id="ARBA00022553"/>
    </source>
</evidence>
<gene>
    <name evidence="9" type="ORF">EPA93_23090</name>
</gene>
<keyword evidence="3" id="KW-0808">Transferase</keyword>
<dbReference type="PROSITE" id="PS50162">
    <property type="entry name" value="RECA_2"/>
    <property type="match status" value="1"/>
</dbReference>
<dbReference type="InterPro" id="IPR003593">
    <property type="entry name" value="AAA+_ATPase"/>
</dbReference>
<keyword evidence="10" id="KW-1185">Reference proteome</keyword>
<dbReference type="GO" id="GO:0005524">
    <property type="term" value="F:ATP binding"/>
    <property type="evidence" value="ECO:0007669"/>
    <property type="project" value="InterPro"/>
</dbReference>
<evidence type="ECO:0000256" key="5">
    <source>
        <dbReference type="ARBA" id="ARBA00022777"/>
    </source>
</evidence>
<dbReference type="InterPro" id="IPR014774">
    <property type="entry name" value="KaiC-like_dom"/>
</dbReference>
<reference evidence="9 10" key="1">
    <citation type="submission" date="2019-01" db="EMBL/GenBank/DDBJ databases">
        <title>Ktedonosporobacter rubrisoli SCAWS-G2.</title>
        <authorList>
            <person name="Huang Y."/>
            <person name="Yan B."/>
        </authorList>
    </citation>
    <scope>NUCLEOTIDE SEQUENCE [LARGE SCALE GENOMIC DNA]</scope>
    <source>
        <strain evidence="9 10">SCAWS-G2</strain>
    </source>
</reference>
<evidence type="ECO:0000313" key="10">
    <source>
        <dbReference type="Proteomes" id="UP000290365"/>
    </source>
</evidence>
<evidence type="ECO:0000259" key="7">
    <source>
        <dbReference type="PROSITE" id="PS50162"/>
    </source>
</evidence>
<name>A0A4P6K7G9_KTERU</name>
<dbReference type="Proteomes" id="UP000290365">
    <property type="component" value="Chromosome"/>
</dbReference>
<evidence type="ECO:0000256" key="1">
    <source>
        <dbReference type="ARBA" id="ARBA00012513"/>
    </source>
</evidence>
<dbReference type="InterPro" id="IPR030665">
    <property type="entry name" value="KaiC"/>
</dbReference>
<dbReference type="EC" id="2.7.11.1" evidence="1"/>
<dbReference type="Pfam" id="PF06745">
    <property type="entry name" value="ATPase"/>
    <property type="match status" value="2"/>
</dbReference>
<accession>A0A4P6K7G9</accession>
<dbReference type="PANTHER" id="PTHR42926:SF1">
    <property type="entry name" value="CIRCADIAN CLOCK OSCILLATOR PROTEIN KAIC 1"/>
    <property type="match status" value="1"/>
</dbReference>
<evidence type="ECO:0000256" key="4">
    <source>
        <dbReference type="ARBA" id="ARBA00022737"/>
    </source>
</evidence>
<proteinExistence type="predicted"/>